<gene>
    <name evidence="3" type="ORF">F0562_025913</name>
</gene>
<dbReference type="CDD" id="cd16647">
    <property type="entry name" value="mRING-HC-C3HC5_NEU1"/>
    <property type="match status" value="1"/>
</dbReference>
<dbReference type="Gene3D" id="3.30.40.10">
    <property type="entry name" value="Zinc/RING finger domain, C3HC4 (zinc finger)"/>
    <property type="match status" value="1"/>
</dbReference>
<evidence type="ECO:0000313" key="3">
    <source>
        <dbReference type="EMBL" id="KAA8539221.1"/>
    </source>
</evidence>
<proteinExistence type="predicted"/>
<keyword evidence="1" id="KW-0863">Zinc-finger</keyword>
<protein>
    <recommendedName>
        <fullName evidence="2">RING-type domain-containing protein</fullName>
    </recommendedName>
</protein>
<dbReference type="PANTHER" id="PTHR46519">
    <property type="entry name" value="RING/U-BOX SUPERFAMILY PROTEIN"/>
    <property type="match status" value="1"/>
</dbReference>
<dbReference type="PANTHER" id="PTHR46519:SF2">
    <property type="entry name" value="RING_U-BOX SUPERFAMILY PROTEIN"/>
    <property type="match status" value="1"/>
</dbReference>
<feature type="domain" description="RING-type" evidence="2">
    <location>
        <begin position="82"/>
        <end position="121"/>
    </location>
</feature>
<evidence type="ECO:0000313" key="4">
    <source>
        <dbReference type="Proteomes" id="UP000325577"/>
    </source>
</evidence>
<accession>A0A5J5BDD1</accession>
<dbReference type="Proteomes" id="UP000325577">
    <property type="component" value="Linkage Group LG14"/>
</dbReference>
<name>A0A5J5BDD1_9ASTE</name>
<dbReference type="InterPro" id="IPR001841">
    <property type="entry name" value="Znf_RING"/>
</dbReference>
<dbReference type="OrthoDB" id="6078042at2759"/>
<dbReference type="InterPro" id="IPR013083">
    <property type="entry name" value="Znf_RING/FYVE/PHD"/>
</dbReference>
<sequence length="223" mass="24672">MSADLEQEWEMINDLRADMARLQQGMSHMQRMLEACMDMQLELQRSVRQEVSAALNRSAGGPGVAETSEDGSKWGHVRKGTCCVCCDSQIDSLLYRCGHMCTCSKCANELVRGGGKCPLCRAPIVETTVDSGDAAKAKRAADSNPFLAAPLQFGEKEVSSVFPPAKILDETVLQDRAVIENHVFGNHVLAMETFYPAVEAFSTIISFITIRSRWITIGYKHHW</sequence>
<dbReference type="EMBL" id="CM018037">
    <property type="protein sequence ID" value="KAA8539221.1"/>
    <property type="molecule type" value="Genomic_DNA"/>
</dbReference>
<keyword evidence="1" id="KW-0479">Metal-binding</keyword>
<keyword evidence="4" id="KW-1185">Reference proteome</keyword>
<evidence type="ECO:0000256" key="1">
    <source>
        <dbReference type="PROSITE-ProRule" id="PRU00175"/>
    </source>
</evidence>
<evidence type="ECO:0000259" key="2">
    <source>
        <dbReference type="PROSITE" id="PS50089"/>
    </source>
</evidence>
<keyword evidence="1" id="KW-0862">Zinc</keyword>
<reference evidence="3 4" key="1">
    <citation type="submission" date="2019-09" db="EMBL/GenBank/DDBJ databases">
        <title>A chromosome-level genome assembly of the Chinese tupelo Nyssa sinensis.</title>
        <authorList>
            <person name="Yang X."/>
            <person name="Kang M."/>
            <person name="Yang Y."/>
            <person name="Xiong H."/>
            <person name="Wang M."/>
            <person name="Zhang Z."/>
            <person name="Wang Z."/>
            <person name="Wu H."/>
            <person name="Ma T."/>
            <person name="Liu J."/>
            <person name="Xi Z."/>
        </authorList>
    </citation>
    <scope>NUCLEOTIDE SEQUENCE [LARGE SCALE GENOMIC DNA]</scope>
    <source>
        <strain evidence="3">J267</strain>
        <tissue evidence="3">Leaf</tissue>
    </source>
</reference>
<organism evidence="3 4">
    <name type="scientific">Nyssa sinensis</name>
    <dbReference type="NCBI Taxonomy" id="561372"/>
    <lineage>
        <taxon>Eukaryota</taxon>
        <taxon>Viridiplantae</taxon>
        <taxon>Streptophyta</taxon>
        <taxon>Embryophyta</taxon>
        <taxon>Tracheophyta</taxon>
        <taxon>Spermatophyta</taxon>
        <taxon>Magnoliopsida</taxon>
        <taxon>eudicotyledons</taxon>
        <taxon>Gunneridae</taxon>
        <taxon>Pentapetalae</taxon>
        <taxon>asterids</taxon>
        <taxon>Cornales</taxon>
        <taxon>Nyssaceae</taxon>
        <taxon>Nyssa</taxon>
    </lineage>
</organism>
<dbReference type="Pfam" id="PF13920">
    <property type="entry name" value="zf-C3HC4_3"/>
    <property type="match status" value="1"/>
</dbReference>
<dbReference type="SUPFAM" id="SSF57850">
    <property type="entry name" value="RING/U-box"/>
    <property type="match status" value="1"/>
</dbReference>
<dbReference type="GO" id="GO:0008270">
    <property type="term" value="F:zinc ion binding"/>
    <property type="evidence" value="ECO:0007669"/>
    <property type="project" value="UniProtKB-KW"/>
</dbReference>
<dbReference type="AlphaFoldDB" id="A0A5J5BDD1"/>
<dbReference type="PROSITE" id="PS50089">
    <property type="entry name" value="ZF_RING_2"/>
    <property type="match status" value="1"/>
</dbReference>